<evidence type="ECO:0000256" key="2">
    <source>
        <dbReference type="ARBA" id="ARBA00008064"/>
    </source>
</evidence>
<dbReference type="PANTHER" id="PTHR30451">
    <property type="entry name" value="OUTER MEMBRANE USHER PROTEIN"/>
    <property type="match status" value="1"/>
</dbReference>
<keyword evidence="5" id="KW-1029">Fimbrium biogenesis</keyword>
<dbReference type="InterPro" id="IPR025885">
    <property type="entry name" value="PapC_N"/>
</dbReference>
<dbReference type="InterPro" id="IPR043142">
    <property type="entry name" value="PapC-like_C_sf"/>
</dbReference>
<dbReference type="Pfam" id="PF13954">
    <property type="entry name" value="PapC_N"/>
    <property type="match status" value="1"/>
</dbReference>
<dbReference type="Pfam" id="PF13953">
    <property type="entry name" value="PapC_C"/>
    <property type="match status" value="1"/>
</dbReference>
<keyword evidence="7 10" id="KW-0732">Signal</keyword>
<dbReference type="RefSeq" id="WP_131633807.1">
    <property type="nucleotide sequence ID" value="NZ_SJOO01000003.1"/>
</dbReference>
<evidence type="ECO:0000259" key="11">
    <source>
        <dbReference type="Pfam" id="PF13953"/>
    </source>
</evidence>
<dbReference type="GO" id="GO:0009297">
    <property type="term" value="P:pilus assembly"/>
    <property type="evidence" value="ECO:0007669"/>
    <property type="project" value="InterPro"/>
</dbReference>
<feature type="domain" description="PapC N-terminal" evidence="12">
    <location>
        <begin position="26"/>
        <end position="163"/>
    </location>
</feature>
<keyword evidence="3" id="KW-0813">Transport</keyword>
<evidence type="ECO:0000259" key="12">
    <source>
        <dbReference type="Pfam" id="PF13954"/>
    </source>
</evidence>
<feature type="chain" id="PRO_5020798320" evidence="10">
    <location>
        <begin position="23"/>
        <end position="842"/>
    </location>
</feature>
<evidence type="ECO:0000313" key="13">
    <source>
        <dbReference type="EMBL" id="TCB93308.1"/>
    </source>
</evidence>
<dbReference type="EMBL" id="SJOO01000003">
    <property type="protein sequence ID" value="TCB93308.1"/>
    <property type="molecule type" value="Genomic_DNA"/>
</dbReference>
<evidence type="ECO:0000256" key="1">
    <source>
        <dbReference type="ARBA" id="ARBA00004571"/>
    </source>
</evidence>
<feature type="signal peptide" evidence="10">
    <location>
        <begin position="1"/>
        <end position="22"/>
    </location>
</feature>
<comment type="subcellular location">
    <subcellularLocation>
        <location evidence="1">Cell outer membrane</location>
        <topology evidence="1">Multi-pass membrane protein</topology>
    </subcellularLocation>
</comment>
<dbReference type="InterPro" id="IPR025949">
    <property type="entry name" value="PapC-like_C"/>
</dbReference>
<reference evidence="13 14" key="1">
    <citation type="submission" date="2019-02" db="EMBL/GenBank/DDBJ databases">
        <title>The draft genome of Enterobacter spp. strains.</title>
        <authorList>
            <person name="Wang C."/>
            <person name="Feng Y."/>
            <person name="Zong Z."/>
        </authorList>
    </citation>
    <scope>NUCLEOTIDE SEQUENCE [LARGE SCALE GENOMIC DNA]</scope>
    <source>
        <strain evidence="13 14">WCHEW120002</strain>
    </source>
</reference>
<dbReference type="Proteomes" id="UP000291424">
    <property type="component" value="Unassembled WGS sequence"/>
</dbReference>
<proteinExistence type="inferred from homology"/>
<dbReference type="AlphaFoldDB" id="A0A4R0GD81"/>
<dbReference type="GO" id="GO:0015473">
    <property type="term" value="F:fimbrial usher porin activity"/>
    <property type="evidence" value="ECO:0007669"/>
    <property type="project" value="InterPro"/>
</dbReference>
<dbReference type="SUPFAM" id="SSF141729">
    <property type="entry name" value="FimD N-terminal domain-like"/>
    <property type="match status" value="1"/>
</dbReference>
<evidence type="ECO:0000256" key="3">
    <source>
        <dbReference type="ARBA" id="ARBA00022448"/>
    </source>
</evidence>
<dbReference type="InterPro" id="IPR000015">
    <property type="entry name" value="Fimb_usher"/>
</dbReference>
<comment type="similarity">
    <text evidence="2">Belongs to the fimbrial export usher family.</text>
</comment>
<dbReference type="InterPro" id="IPR042186">
    <property type="entry name" value="FimD_plug_dom"/>
</dbReference>
<sequence>MQRAWIPLCALTSLLVTGSECAAQSEYNTSFFHGSGDRSFINLIDPDSGIIPGTYSLDIYVNQKLVDQRDVEIVRDNADKSLRPCISAEQLRDWSVAIPPQDDERCYPLEKRMTGASMGFTMAEHRLDIQVPQLSMHTQPRGAIPSTRYDDGINAAFVNYNLVANNVRSSGQESQYAYLYLNNGINIGAWRFRHMANLTKRSGEESHWQNVSSWAERALPSLKSRLLFGQASTGTVLFDSIPFRGAQLASEPLMRAESQSRYAPIVRGVAESNARVEVRQNKYLIYSTNVPPGPFAFDDIVPVSQSGDLFVTIIETDGRKTNLVIPYTVLPGLVRKGQWNYDVAAGKYHDGANGYAPGFAESQLSYGISDTITLSGGLLSAEHYQSAALGVGQNMGHFGAVSVDLALSDTRLARGDAEQGGSARFLYAKSFLDSRTDFQVAGYRYSSSGYYDFQESVQERRRWDNGRYKTYYWDDTRLDDPEWVVSKPEVSYDASYATKKSRLDISMSQQIGEISQFYLTFSRQNYWKGAKTDTSVQSGLTSRLGNVTWSLYYQNTRNHYASNDSSINLRLSLPLSLGSHPATATTDLHADRAGNVSSSAGLSGSMLEDNRLSYAVQVEQNDSERTAGDMSMGYRGGAGNLWLGYSTAENMQQTSMNLSGGIVAHRGGVTLSQPPGTTFSLIEAQNAEGVGVMNQTGVRIDASGYAVAPNAIPYRNNTWSLDTRDFPDDLDVPLATQNNVPTRGAITRVTFETWRGESVLIHSRRPDNSVPPVGAQAYSRGDRNNGIVGTDGDIFVSGVTAGETITIRWGEGADEQCRIQLPDGHPVDQAGAGYREIAAICR</sequence>
<dbReference type="Pfam" id="PF00577">
    <property type="entry name" value="Usher"/>
    <property type="match status" value="1"/>
</dbReference>
<keyword evidence="4" id="KW-1134">Transmembrane beta strand</keyword>
<dbReference type="Gene3D" id="3.10.20.410">
    <property type="match status" value="1"/>
</dbReference>
<keyword evidence="6" id="KW-0812">Transmembrane</keyword>
<dbReference type="InterPro" id="IPR037224">
    <property type="entry name" value="PapC_N_sf"/>
</dbReference>
<dbReference type="Gene3D" id="2.60.40.2070">
    <property type="match status" value="1"/>
</dbReference>
<evidence type="ECO:0000256" key="7">
    <source>
        <dbReference type="ARBA" id="ARBA00022729"/>
    </source>
</evidence>
<evidence type="ECO:0000256" key="6">
    <source>
        <dbReference type="ARBA" id="ARBA00022692"/>
    </source>
</evidence>
<dbReference type="Gene3D" id="2.60.40.2610">
    <property type="entry name" value="Outer membrane usher protein FimD, plug domain"/>
    <property type="match status" value="1"/>
</dbReference>
<evidence type="ECO:0000256" key="8">
    <source>
        <dbReference type="ARBA" id="ARBA00023136"/>
    </source>
</evidence>
<keyword evidence="9" id="KW-0998">Cell outer membrane</keyword>
<dbReference type="GO" id="GO:0009279">
    <property type="term" value="C:cell outer membrane"/>
    <property type="evidence" value="ECO:0007669"/>
    <property type="project" value="UniProtKB-SubCell"/>
</dbReference>
<evidence type="ECO:0000256" key="5">
    <source>
        <dbReference type="ARBA" id="ARBA00022558"/>
    </source>
</evidence>
<name>A0A4R0GD81_9ENTR</name>
<evidence type="ECO:0000256" key="4">
    <source>
        <dbReference type="ARBA" id="ARBA00022452"/>
    </source>
</evidence>
<dbReference type="Gene3D" id="2.60.40.3110">
    <property type="match status" value="1"/>
</dbReference>
<evidence type="ECO:0000313" key="14">
    <source>
        <dbReference type="Proteomes" id="UP000291424"/>
    </source>
</evidence>
<gene>
    <name evidence="13" type="ORF">E0L20_09910</name>
</gene>
<keyword evidence="8" id="KW-0472">Membrane</keyword>
<evidence type="ECO:0000256" key="9">
    <source>
        <dbReference type="ARBA" id="ARBA00023237"/>
    </source>
</evidence>
<feature type="domain" description="PapC-like C-terminal" evidence="11">
    <location>
        <begin position="760"/>
        <end position="820"/>
    </location>
</feature>
<organism evidence="13 14">
    <name type="scientific">Enterobacter wuhouensis</name>
    <dbReference type="NCBI Taxonomy" id="2529381"/>
    <lineage>
        <taxon>Bacteria</taxon>
        <taxon>Pseudomonadati</taxon>
        <taxon>Pseudomonadota</taxon>
        <taxon>Gammaproteobacteria</taxon>
        <taxon>Enterobacterales</taxon>
        <taxon>Enterobacteriaceae</taxon>
        <taxon>Enterobacter</taxon>
    </lineage>
</organism>
<evidence type="ECO:0000256" key="10">
    <source>
        <dbReference type="SAM" id="SignalP"/>
    </source>
</evidence>
<dbReference type="PANTHER" id="PTHR30451:SF21">
    <property type="entry name" value="FIMBRIAL USHER DOMAIN-CONTAINING PROTEIN YDET-RELATED"/>
    <property type="match status" value="1"/>
</dbReference>
<accession>A0A4R0GD81</accession>
<protein>
    <submittedName>
        <fullName evidence="13">Fimbrial biogenesis outer membrane usher protein</fullName>
    </submittedName>
</protein>
<comment type="caution">
    <text evidence="13">The sequence shown here is derived from an EMBL/GenBank/DDBJ whole genome shotgun (WGS) entry which is preliminary data.</text>
</comment>
<dbReference type="OrthoDB" id="6554712at2"/>